<dbReference type="Proteomes" id="UP000249682">
    <property type="component" value="Chromosome"/>
</dbReference>
<gene>
    <name evidence="2" type="ORF">DIJ64_12315</name>
</gene>
<accession>Q50158</accession>
<organism evidence="1">
    <name type="scientific">Mycobacterium leprae</name>
    <dbReference type="NCBI Taxonomy" id="1769"/>
    <lineage>
        <taxon>Bacteria</taxon>
        <taxon>Bacillati</taxon>
        <taxon>Actinomycetota</taxon>
        <taxon>Actinomycetes</taxon>
        <taxon>Mycobacteriales</taxon>
        <taxon>Mycobacteriaceae</taxon>
        <taxon>Mycobacterium</taxon>
    </lineage>
</organism>
<dbReference type="Gene3D" id="3.50.50.60">
    <property type="entry name" value="FAD/NAD(P)-binding domain"/>
    <property type="match status" value="1"/>
</dbReference>
<dbReference type="AlphaFoldDB" id="Q50158"/>
<evidence type="ECO:0000313" key="1">
    <source>
        <dbReference type="EMBL" id="AAA63134.1"/>
    </source>
</evidence>
<dbReference type="RefSeq" id="WP_049769868.1">
    <property type="nucleotide sequence ID" value="NZ_CP029543.1"/>
</dbReference>
<reference evidence="1" key="1">
    <citation type="submission" date="1994-09" db="EMBL/GenBank/DDBJ databases">
        <authorList>
            <person name="Robison K."/>
        </authorList>
    </citation>
    <scope>NUCLEOTIDE SEQUENCE</scope>
</reference>
<name>Q50158_MYCLR</name>
<proteinExistence type="predicted"/>
<dbReference type="Gene3D" id="3.30.9.10">
    <property type="entry name" value="D-Amino Acid Oxidase, subunit A, domain 2"/>
    <property type="match status" value="1"/>
</dbReference>
<dbReference type="EMBL" id="U15187">
    <property type="protein sequence ID" value="AAA63134.1"/>
    <property type="molecule type" value="Genomic_DNA"/>
</dbReference>
<reference evidence="1" key="2">
    <citation type="submission" date="1995-04" db="EMBL/GenBank/DDBJ databases">
        <authorList>
            <person name="Smith D.R."/>
        </authorList>
    </citation>
    <scope>NUCLEOTIDE SEQUENCE</scope>
</reference>
<reference evidence="2 3" key="3">
    <citation type="submission" date="2018-05" db="EMBL/GenBank/DDBJ databases">
        <title>Evolution of small genomes with special reference to Mycobacterium leprae.</title>
        <authorList>
            <person name="Mohanty P.S."/>
            <person name="Bansal A.K."/>
            <person name="Gupta U.D."/>
            <person name="Naaz F."/>
            <person name="Dwivedi V.D."/>
            <person name="Singh H."/>
            <person name="Gupta G."/>
            <person name="Sharma S."/>
            <person name="Arora M."/>
        </authorList>
    </citation>
    <scope>NUCLEOTIDE SEQUENCE [LARGE SCALE GENOMIC DNA]</scope>
    <source>
        <strain evidence="2 3">MRHRU-235-G</strain>
    </source>
</reference>
<evidence type="ECO:0000313" key="2">
    <source>
        <dbReference type="EMBL" id="AWV48552.1"/>
    </source>
</evidence>
<dbReference type="InterPro" id="IPR036188">
    <property type="entry name" value="FAD/NAD-bd_sf"/>
</dbReference>
<sequence>MLDIAELITQFSHFSPQPTDIALYEAKAGFAWPEPTVRALPGLAEKAVLTLQFDAPMLACDEEPLQR</sequence>
<evidence type="ECO:0000313" key="3">
    <source>
        <dbReference type="Proteomes" id="UP000249682"/>
    </source>
</evidence>
<protein>
    <submittedName>
        <fullName evidence="1">SrcO</fullName>
    </submittedName>
</protein>
<dbReference type="EMBL" id="CP029543">
    <property type="protein sequence ID" value="AWV48552.1"/>
    <property type="molecule type" value="Genomic_DNA"/>
</dbReference>